<reference evidence="1" key="1">
    <citation type="submission" date="2014-09" db="EMBL/GenBank/DDBJ databases">
        <authorList>
            <person name="Magalhaes I.L.F."/>
            <person name="Oliveira U."/>
            <person name="Santos F.R."/>
            <person name="Vidigal T.H.D.A."/>
            <person name="Brescovit A.D."/>
            <person name="Santos A.J."/>
        </authorList>
    </citation>
    <scope>NUCLEOTIDE SEQUENCE</scope>
    <source>
        <tissue evidence="1">Shoot tissue taken approximately 20 cm above the soil surface</tissue>
    </source>
</reference>
<dbReference type="AlphaFoldDB" id="A0A0A9GNI3"/>
<organism evidence="1">
    <name type="scientific">Arundo donax</name>
    <name type="common">Giant reed</name>
    <name type="synonym">Donax arundinaceus</name>
    <dbReference type="NCBI Taxonomy" id="35708"/>
    <lineage>
        <taxon>Eukaryota</taxon>
        <taxon>Viridiplantae</taxon>
        <taxon>Streptophyta</taxon>
        <taxon>Embryophyta</taxon>
        <taxon>Tracheophyta</taxon>
        <taxon>Spermatophyta</taxon>
        <taxon>Magnoliopsida</taxon>
        <taxon>Liliopsida</taxon>
        <taxon>Poales</taxon>
        <taxon>Poaceae</taxon>
        <taxon>PACMAD clade</taxon>
        <taxon>Arundinoideae</taxon>
        <taxon>Arundineae</taxon>
        <taxon>Arundo</taxon>
    </lineage>
</organism>
<reference evidence="1" key="2">
    <citation type="journal article" date="2015" name="Data Brief">
        <title>Shoot transcriptome of the giant reed, Arundo donax.</title>
        <authorList>
            <person name="Barrero R.A."/>
            <person name="Guerrero F.D."/>
            <person name="Moolhuijzen P."/>
            <person name="Goolsby J.A."/>
            <person name="Tidwell J."/>
            <person name="Bellgard S.E."/>
            <person name="Bellgard M.I."/>
        </authorList>
    </citation>
    <scope>NUCLEOTIDE SEQUENCE</scope>
    <source>
        <tissue evidence="1">Shoot tissue taken approximately 20 cm above the soil surface</tissue>
    </source>
</reference>
<evidence type="ECO:0000313" key="1">
    <source>
        <dbReference type="EMBL" id="JAE24984.1"/>
    </source>
</evidence>
<name>A0A0A9GNI3_ARUDO</name>
<accession>A0A0A9GNI3</accession>
<sequence length="38" mass="4138">MDFVGFDPMISQTHTKSQDNLSKKAMIINLADVCPGSP</sequence>
<proteinExistence type="predicted"/>
<dbReference type="EMBL" id="GBRH01172912">
    <property type="protein sequence ID" value="JAE24984.1"/>
    <property type="molecule type" value="Transcribed_RNA"/>
</dbReference>
<protein>
    <submittedName>
        <fullName evidence="1">Uncharacterized protein</fullName>
    </submittedName>
</protein>